<comment type="caution">
    <text evidence="1">The sequence shown here is derived from an EMBL/GenBank/DDBJ whole genome shotgun (WGS) entry which is preliminary data.</text>
</comment>
<protein>
    <submittedName>
        <fullName evidence="1">Uncharacterized protein</fullName>
    </submittedName>
</protein>
<proteinExistence type="predicted"/>
<dbReference type="OrthoDB" id="10614659at2759"/>
<dbReference type="Proteomes" id="UP001153555">
    <property type="component" value="Unassembled WGS sequence"/>
</dbReference>
<dbReference type="AlphaFoldDB" id="A0A9N7MR48"/>
<evidence type="ECO:0000313" key="2">
    <source>
        <dbReference type="Proteomes" id="UP001153555"/>
    </source>
</evidence>
<reference evidence="1" key="1">
    <citation type="submission" date="2019-12" db="EMBL/GenBank/DDBJ databases">
        <authorList>
            <person name="Scholes J."/>
        </authorList>
    </citation>
    <scope>NUCLEOTIDE SEQUENCE</scope>
</reference>
<accession>A0A9N7MR48</accession>
<dbReference type="EMBL" id="CACSLK010011299">
    <property type="protein sequence ID" value="CAA0813215.1"/>
    <property type="molecule type" value="Genomic_DNA"/>
</dbReference>
<name>A0A9N7MR48_STRHE</name>
<keyword evidence="2" id="KW-1185">Reference proteome</keyword>
<organism evidence="1 2">
    <name type="scientific">Striga hermonthica</name>
    <name type="common">Purple witchweed</name>
    <name type="synonym">Buchnera hermonthica</name>
    <dbReference type="NCBI Taxonomy" id="68872"/>
    <lineage>
        <taxon>Eukaryota</taxon>
        <taxon>Viridiplantae</taxon>
        <taxon>Streptophyta</taxon>
        <taxon>Embryophyta</taxon>
        <taxon>Tracheophyta</taxon>
        <taxon>Spermatophyta</taxon>
        <taxon>Magnoliopsida</taxon>
        <taxon>eudicotyledons</taxon>
        <taxon>Gunneridae</taxon>
        <taxon>Pentapetalae</taxon>
        <taxon>asterids</taxon>
        <taxon>lamiids</taxon>
        <taxon>Lamiales</taxon>
        <taxon>Orobanchaceae</taxon>
        <taxon>Buchnereae</taxon>
        <taxon>Striga</taxon>
    </lineage>
</organism>
<sequence length="132" mass="14633">MSDITKREFAELALDGSNYLTWALDVDIHLASFDLSATIDPTSQIITFNFTYRTSPAIAAQEELDQRAILPLPTRSIIAGAPNKEPSAVEERRPELLSPGRWKKMLGKLSDLAMPSDLDVFSSPGVDWMPKI</sequence>
<gene>
    <name evidence="1" type="ORF">SHERM_13774</name>
</gene>
<evidence type="ECO:0000313" key="1">
    <source>
        <dbReference type="EMBL" id="CAA0813215.1"/>
    </source>
</evidence>